<name>A0A915KN06_ROMCU</name>
<evidence type="ECO:0000313" key="2">
    <source>
        <dbReference type="WBParaSite" id="nRc.2.0.1.t40227-RA"/>
    </source>
</evidence>
<dbReference type="AlphaFoldDB" id="A0A915KN06"/>
<keyword evidence="1" id="KW-1185">Reference proteome</keyword>
<organism evidence="1 2">
    <name type="scientific">Romanomermis culicivorax</name>
    <name type="common">Nematode worm</name>
    <dbReference type="NCBI Taxonomy" id="13658"/>
    <lineage>
        <taxon>Eukaryota</taxon>
        <taxon>Metazoa</taxon>
        <taxon>Ecdysozoa</taxon>
        <taxon>Nematoda</taxon>
        <taxon>Enoplea</taxon>
        <taxon>Dorylaimia</taxon>
        <taxon>Mermithida</taxon>
        <taxon>Mermithoidea</taxon>
        <taxon>Mermithidae</taxon>
        <taxon>Romanomermis</taxon>
    </lineage>
</organism>
<dbReference type="Proteomes" id="UP000887565">
    <property type="component" value="Unplaced"/>
</dbReference>
<protein>
    <submittedName>
        <fullName evidence="2">Uncharacterized protein</fullName>
    </submittedName>
</protein>
<dbReference type="WBParaSite" id="nRc.2.0.1.t40227-RA">
    <property type="protein sequence ID" value="nRc.2.0.1.t40227-RA"/>
    <property type="gene ID" value="nRc.2.0.1.g40227"/>
</dbReference>
<accession>A0A915KN06</accession>
<evidence type="ECO:0000313" key="1">
    <source>
        <dbReference type="Proteomes" id="UP000887565"/>
    </source>
</evidence>
<sequence length="233" mass="25406">MDEETGLCPDQFKKQTKFDLREVKLPKAIFANTVAQQTTAPKQIFRPAKEVDLADTVCKTEFPTTDDAAKKKDAGKTADGYGELGVGHGDPGKHGTYIFASNIMEPGLVEGAGLTAFPPHKAAKISGTKFEKITPQKLMGPNFGPLKQPQVTAFPIVKYPKIVCVEEYGTMPAVPPNALKATKLVKVVKQEGFLSTTVGDDRQFKSSESTMNIVADFLRAKYRKPRFPDASKV</sequence>
<reference evidence="2" key="1">
    <citation type="submission" date="2022-11" db="UniProtKB">
        <authorList>
            <consortium name="WormBaseParasite"/>
        </authorList>
    </citation>
    <scope>IDENTIFICATION</scope>
</reference>
<proteinExistence type="predicted"/>